<dbReference type="GeneID" id="113503694"/>
<feature type="transmembrane region" description="Helical" evidence="2">
    <location>
        <begin position="75"/>
        <end position="94"/>
    </location>
</feature>
<dbReference type="Proteomes" id="UP000322000">
    <property type="component" value="Chromosome 20"/>
</dbReference>
<reference evidence="4" key="1">
    <citation type="submission" date="2025-08" db="UniProtKB">
        <authorList>
            <consortium name="RefSeq"/>
        </authorList>
    </citation>
    <scope>IDENTIFICATION</scope>
</reference>
<evidence type="ECO:0000313" key="3">
    <source>
        <dbReference type="Proteomes" id="UP000322000"/>
    </source>
</evidence>
<organism evidence="3 4">
    <name type="scientific">Trichoplusia ni</name>
    <name type="common">Cabbage looper</name>
    <dbReference type="NCBI Taxonomy" id="7111"/>
    <lineage>
        <taxon>Eukaryota</taxon>
        <taxon>Metazoa</taxon>
        <taxon>Ecdysozoa</taxon>
        <taxon>Arthropoda</taxon>
        <taxon>Hexapoda</taxon>
        <taxon>Insecta</taxon>
        <taxon>Pterygota</taxon>
        <taxon>Neoptera</taxon>
        <taxon>Endopterygota</taxon>
        <taxon>Lepidoptera</taxon>
        <taxon>Glossata</taxon>
        <taxon>Ditrysia</taxon>
        <taxon>Noctuoidea</taxon>
        <taxon>Noctuidae</taxon>
        <taxon>Plusiinae</taxon>
        <taxon>Trichoplusia</taxon>
    </lineage>
</organism>
<evidence type="ECO:0000313" key="4">
    <source>
        <dbReference type="RefSeq" id="XP_026741557.1"/>
    </source>
</evidence>
<keyword evidence="2" id="KW-1133">Transmembrane helix</keyword>
<keyword evidence="2" id="KW-0472">Membrane</keyword>
<dbReference type="KEGG" id="tnl:113503694"/>
<sequence length="221" mass="24982">MEKSYEYVKNAVVNFKLDWCCWLAPVRIGLFITGYLNIILAVISLVGIAEEGFAPVLKQVQDSILEDYATKTVPMLAYTTELAFHVILLAALYRNDIKLMRVYMKYCIAAIITSIMFYSLVVAAIGVVVATTLVLSIVFQLYVLILVRSMIVEMRLQQKNLELPTIVMSSLVKQTQDHQPEEKPADVETPAEDSVHEENGDKPRLETVDEHPKEETTNEKV</sequence>
<dbReference type="OrthoDB" id="6895186at2759"/>
<accession>A0A7E5WMH7</accession>
<keyword evidence="3" id="KW-1185">Reference proteome</keyword>
<dbReference type="AlphaFoldDB" id="A0A7E5WMH7"/>
<evidence type="ECO:0000256" key="1">
    <source>
        <dbReference type="SAM" id="MobiDB-lite"/>
    </source>
</evidence>
<name>A0A7E5WMH7_TRINI</name>
<gene>
    <name evidence="4" type="primary">LOC113503694</name>
</gene>
<dbReference type="InParanoid" id="A0A7E5WMH7"/>
<dbReference type="RefSeq" id="XP_026741557.1">
    <property type="nucleotide sequence ID" value="XM_026885756.1"/>
</dbReference>
<feature type="transmembrane region" description="Helical" evidence="2">
    <location>
        <begin position="133"/>
        <end position="151"/>
    </location>
</feature>
<protein>
    <submittedName>
        <fullName evidence="4">Uncharacterized protein LOC113503694</fullName>
    </submittedName>
</protein>
<feature type="compositionally biased region" description="Basic and acidic residues" evidence="1">
    <location>
        <begin position="193"/>
        <end position="221"/>
    </location>
</feature>
<proteinExistence type="predicted"/>
<evidence type="ECO:0000256" key="2">
    <source>
        <dbReference type="SAM" id="Phobius"/>
    </source>
</evidence>
<feature type="compositionally biased region" description="Basic and acidic residues" evidence="1">
    <location>
        <begin position="175"/>
        <end position="186"/>
    </location>
</feature>
<feature type="transmembrane region" description="Helical" evidence="2">
    <location>
        <begin position="28"/>
        <end position="49"/>
    </location>
</feature>
<feature type="region of interest" description="Disordered" evidence="1">
    <location>
        <begin position="174"/>
        <end position="221"/>
    </location>
</feature>
<keyword evidence="2" id="KW-0812">Transmembrane</keyword>
<feature type="transmembrane region" description="Helical" evidence="2">
    <location>
        <begin position="106"/>
        <end position="127"/>
    </location>
</feature>